<organism evidence="2">
    <name type="scientific">uncultured Thermomicrobiales bacterium</name>
    <dbReference type="NCBI Taxonomy" id="1645740"/>
    <lineage>
        <taxon>Bacteria</taxon>
        <taxon>Pseudomonadati</taxon>
        <taxon>Thermomicrobiota</taxon>
        <taxon>Thermomicrobia</taxon>
        <taxon>Thermomicrobiales</taxon>
        <taxon>environmental samples</taxon>
    </lineage>
</organism>
<reference evidence="2" key="1">
    <citation type="submission" date="2020-02" db="EMBL/GenBank/DDBJ databases">
        <authorList>
            <person name="Meier V. D."/>
        </authorList>
    </citation>
    <scope>NUCLEOTIDE SEQUENCE</scope>
    <source>
        <strain evidence="2">AVDCRST_MAG88</strain>
    </source>
</reference>
<evidence type="ECO:0000313" key="2">
    <source>
        <dbReference type="EMBL" id="CAA9550752.1"/>
    </source>
</evidence>
<proteinExistence type="predicted"/>
<protein>
    <recommendedName>
        <fullName evidence="3">N-acetyltransferase domain-containing protein</fullName>
    </recommendedName>
</protein>
<sequence>QRPDDTWALHQLYNWTAPKPVQHAEALTSHHWELPHGGPFGARGGARKWGFIVERGHELAIYCRVTRQGGRSRLEFVFEPAARALLGPTVGAILRWLAPRRGERVYCTVREFQAELATALEERGFERLGAQDLLVRYTTVSVRAPATAVAGGWPVIERPRVGVPVHGAFRRPVAVTSANEEVIPMNEGNEHRGRREEPDPLGV</sequence>
<accession>A0A6J4UL45</accession>
<feature type="compositionally biased region" description="Basic and acidic residues" evidence="1">
    <location>
        <begin position="188"/>
        <end position="203"/>
    </location>
</feature>
<name>A0A6J4UL45_9BACT</name>
<evidence type="ECO:0008006" key="3">
    <source>
        <dbReference type="Google" id="ProtNLM"/>
    </source>
</evidence>
<feature type="non-terminal residue" evidence="2">
    <location>
        <position position="1"/>
    </location>
</feature>
<evidence type="ECO:0000256" key="1">
    <source>
        <dbReference type="SAM" id="MobiDB-lite"/>
    </source>
</evidence>
<feature type="region of interest" description="Disordered" evidence="1">
    <location>
        <begin position="181"/>
        <end position="203"/>
    </location>
</feature>
<dbReference type="EMBL" id="CADCWM010000269">
    <property type="protein sequence ID" value="CAA9550752.1"/>
    <property type="molecule type" value="Genomic_DNA"/>
</dbReference>
<gene>
    <name evidence="2" type="ORF">AVDCRST_MAG88-753</name>
</gene>
<dbReference type="AlphaFoldDB" id="A0A6J4UL45"/>